<gene>
    <name evidence="6" type="ORF">TPSB3V08_LOCUS12301</name>
</gene>
<organism evidence="6">
    <name type="scientific">Timema poppense</name>
    <name type="common">Walking stick</name>
    <dbReference type="NCBI Taxonomy" id="170557"/>
    <lineage>
        <taxon>Eukaryota</taxon>
        <taxon>Metazoa</taxon>
        <taxon>Ecdysozoa</taxon>
        <taxon>Arthropoda</taxon>
        <taxon>Hexapoda</taxon>
        <taxon>Insecta</taxon>
        <taxon>Pterygota</taxon>
        <taxon>Neoptera</taxon>
        <taxon>Polyneoptera</taxon>
        <taxon>Phasmatodea</taxon>
        <taxon>Timematodea</taxon>
        <taxon>Timematoidea</taxon>
        <taxon>Timematidae</taxon>
        <taxon>Timema</taxon>
    </lineage>
</organism>
<accession>A0A7R9DRD7</accession>
<keyword evidence="3" id="KW-0812">Transmembrane</keyword>
<protein>
    <submittedName>
        <fullName evidence="6">Uncharacterized protein</fullName>
    </submittedName>
</protein>
<keyword evidence="4" id="KW-1133">Transmembrane helix</keyword>
<keyword evidence="5" id="KW-0472">Membrane</keyword>
<dbReference type="Pfam" id="PF00860">
    <property type="entry name" value="Xan_ur_permease"/>
    <property type="match status" value="1"/>
</dbReference>
<dbReference type="AlphaFoldDB" id="A0A7R9DRD7"/>
<dbReference type="GO" id="GO:0022857">
    <property type="term" value="F:transmembrane transporter activity"/>
    <property type="evidence" value="ECO:0007669"/>
    <property type="project" value="InterPro"/>
</dbReference>
<dbReference type="PANTHER" id="PTHR11119">
    <property type="entry name" value="XANTHINE-URACIL / VITAMIN C PERMEASE FAMILY MEMBER"/>
    <property type="match status" value="1"/>
</dbReference>
<evidence type="ECO:0000256" key="1">
    <source>
        <dbReference type="ARBA" id="ARBA00004141"/>
    </source>
</evidence>
<evidence type="ECO:0000256" key="4">
    <source>
        <dbReference type="ARBA" id="ARBA00022989"/>
    </source>
</evidence>
<dbReference type="GO" id="GO:0016020">
    <property type="term" value="C:membrane"/>
    <property type="evidence" value="ECO:0007669"/>
    <property type="project" value="UniProtKB-SubCell"/>
</dbReference>
<evidence type="ECO:0000313" key="6">
    <source>
        <dbReference type="EMBL" id="CAD7418280.1"/>
    </source>
</evidence>
<dbReference type="InterPro" id="IPR006043">
    <property type="entry name" value="NCS2"/>
</dbReference>
<reference evidence="6" key="1">
    <citation type="submission" date="2020-11" db="EMBL/GenBank/DDBJ databases">
        <authorList>
            <person name="Tran Van P."/>
        </authorList>
    </citation>
    <scope>NUCLEOTIDE SEQUENCE</scope>
</reference>
<evidence type="ECO:0000256" key="3">
    <source>
        <dbReference type="ARBA" id="ARBA00022692"/>
    </source>
</evidence>
<proteinExistence type="inferred from homology"/>
<comment type="subcellular location">
    <subcellularLocation>
        <location evidence="1">Membrane</location>
        <topology evidence="1">Multi-pass membrane protein</topology>
    </subcellularLocation>
</comment>
<comment type="similarity">
    <text evidence="2">Belongs to the nucleobase:cation symporter-2 (NCS2) (TC 2.A.40) family.</text>
</comment>
<sequence>MKMVACCCWKVLLTIMLMWGICGLLTITDYLPLGHAARTDVKISILEESPWFRFPYPGQWGVPTVSASGVLGMLAGVLACTVESISYYPTTARMCDGYIDAVQHLEEMHPSWDKIGETFDGNVLSIMFLSDDNHMVTTHVLERFHDKFGMWIHFDDKVLYGDLLAVGHLEKPLHGQNGIVGLFSVHVLWCACPYSISQSLSP</sequence>
<dbReference type="EMBL" id="OD016451">
    <property type="protein sequence ID" value="CAD7418280.1"/>
    <property type="molecule type" value="Genomic_DNA"/>
</dbReference>
<evidence type="ECO:0000256" key="2">
    <source>
        <dbReference type="ARBA" id="ARBA00008821"/>
    </source>
</evidence>
<evidence type="ECO:0000256" key="5">
    <source>
        <dbReference type="ARBA" id="ARBA00023136"/>
    </source>
</evidence>
<name>A0A7R9DRD7_TIMPO</name>